<comment type="caution">
    <text evidence="2">The sequence shown here is derived from an EMBL/GenBank/DDBJ whole genome shotgun (WGS) entry which is preliminary data.</text>
</comment>
<dbReference type="EMBL" id="NBVN01000012">
    <property type="protein sequence ID" value="PUA31379.1"/>
    <property type="molecule type" value="Genomic_DNA"/>
</dbReference>
<dbReference type="SUPFAM" id="SSF88723">
    <property type="entry name" value="PIN domain-like"/>
    <property type="match status" value="1"/>
</dbReference>
<evidence type="ECO:0000313" key="3">
    <source>
        <dbReference type="Proteomes" id="UP000244093"/>
    </source>
</evidence>
<reference evidence="2" key="1">
    <citation type="submission" date="2017-04" db="EMBL/GenBank/DDBJ databases">
        <authorList>
            <person name="Afonso C.L."/>
            <person name="Miller P.J."/>
            <person name="Scott M.A."/>
            <person name="Spackman E."/>
            <person name="Goraichik I."/>
            <person name="Dimitrov K.M."/>
            <person name="Suarez D.L."/>
            <person name="Swayne D.E."/>
        </authorList>
    </citation>
    <scope>NUCLEOTIDE SEQUENCE</scope>
    <source>
        <strain evidence="2">NZ3</strain>
    </source>
</reference>
<dbReference type="Pfam" id="PF01850">
    <property type="entry name" value="PIN"/>
    <property type="match status" value="1"/>
</dbReference>
<dbReference type="InterPro" id="IPR029060">
    <property type="entry name" value="PIN-like_dom_sf"/>
</dbReference>
<dbReference type="AlphaFoldDB" id="A0A2R7Y1R0"/>
<organism evidence="2 3">
    <name type="scientific">Zestosphaera tikiterensis</name>
    <dbReference type="NCBI Taxonomy" id="1973259"/>
    <lineage>
        <taxon>Archaea</taxon>
        <taxon>Thermoproteota</taxon>
        <taxon>Thermoprotei</taxon>
        <taxon>Desulfurococcales</taxon>
        <taxon>Desulfurococcaceae</taxon>
        <taxon>Zestosphaera</taxon>
    </lineage>
</organism>
<sequence length="150" mass="17479">MRLAYIDTSFILSILLETEKSDLAEQILEAYSDSHFMISGIAINEALYVATYEYYRQKGIVKGGYSLRRLISKQGYPREVIDAIDSFLKDLNTKIINDYFDYDEYLQIIQNFKLLPNDAQIALTCKHYGINTILTFDEDFKRIPWLRVAP</sequence>
<accession>A0A2R7Y1R0</accession>
<dbReference type="PANTHER" id="PTHR39677">
    <property type="entry name" value="RIBONUCLEASE VAPC6"/>
    <property type="match status" value="1"/>
</dbReference>
<protein>
    <recommendedName>
        <fullName evidence="1">PIN domain-containing protein</fullName>
    </recommendedName>
</protein>
<dbReference type="PANTHER" id="PTHR39677:SF4">
    <property type="entry name" value="RIBONUCLEASE VAPC6"/>
    <property type="match status" value="1"/>
</dbReference>
<evidence type="ECO:0000259" key="1">
    <source>
        <dbReference type="SMART" id="SM00670"/>
    </source>
</evidence>
<dbReference type="Gene3D" id="3.40.50.1010">
    <property type="entry name" value="5'-nuclease"/>
    <property type="match status" value="1"/>
</dbReference>
<dbReference type="SMART" id="SM00670">
    <property type="entry name" value="PINc"/>
    <property type="match status" value="1"/>
</dbReference>
<name>A0A2R7Y1R0_9CREN</name>
<reference evidence="2" key="2">
    <citation type="journal article" date="2018" name="Syst. Appl. Microbiol.">
        <title>A new symbiotic nanoarchaeote (Candidatus Nanoclepta minutus) and its host (Zestosphaera tikiterensis gen. nov., sp. nov.) from a New Zealand hot spring.</title>
        <authorList>
            <person name="St John E."/>
            <person name="Liu Y."/>
            <person name="Podar M."/>
            <person name="Stott M.B."/>
            <person name="Meneghin J."/>
            <person name="Chen Z."/>
            <person name="Lagutin K."/>
            <person name="Mitchell K."/>
            <person name="Reysenbach A.L."/>
        </authorList>
    </citation>
    <scope>NUCLEOTIDE SEQUENCE [LARGE SCALE GENOMIC DNA]</scope>
    <source>
        <strain evidence="2">NZ3</strain>
    </source>
</reference>
<feature type="domain" description="PIN" evidence="1">
    <location>
        <begin position="2"/>
        <end position="142"/>
    </location>
</feature>
<dbReference type="InterPro" id="IPR002716">
    <property type="entry name" value="PIN_dom"/>
</dbReference>
<proteinExistence type="predicted"/>
<gene>
    <name evidence="2" type="ORF">B7O98_09395</name>
</gene>
<evidence type="ECO:0000313" key="2">
    <source>
        <dbReference type="EMBL" id="PUA31379.1"/>
    </source>
</evidence>
<dbReference type="Proteomes" id="UP000244093">
    <property type="component" value="Unassembled WGS sequence"/>
</dbReference>